<dbReference type="GO" id="GO:0009116">
    <property type="term" value="P:nucleoside metabolic process"/>
    <property type="evidence" value="ECO:0007669"/>
    <property type="project" value="InterPro"/>
</dbReference>
<reference evidence="2" key="1">
    <citation type="submission" date="2014-01" db="EMBL/GenBank/DDBJ databases">
        <title>The genome of the white-rot fungus Pycnoporus cinnabarinus: a basidiomycete model with a versatile arsenal for lignocellulosic biomass breakdown.</title>
        <authorList>
            <person name="Levasseur A."/>
            <person name="Lomascolo A."/>
            <person name="Ruiz-Duenas F.J."/>
            <person name="Uzan E."/>
            <person name="Piumi F."/>
            <person name="Kues U."/>
            <person name="Ram A.F.J."/>
            <person name="Murat C."/>
            <person name="Haon M."/>
            <person name="Benoit I."/>
            <person name="Arfi Y."/>
            <person name="Chevret D."/>
            <person name="Drula E."/>
            <person name="Kwon M.J."/>
            <person name="Gouret P."/>
            <person name="Lesage-Meessen L."/>
            <person name="Lombard V."/>
            <person name="Mariette J."/>
            <person name="Noirot C."/>
            <person name="Park J."/>
            <person name="Patyshakuliyeva A."/>
            <person name="Wieneger R.A.B."/>
            <person name="Wosten H.A.B."/>
            <person name="Martin F."/>
            <person name="Coutinho P.M."/>
            <person name="de Vries R."/>
            <person name="Martinez A.T."/>
            <person name="Klopp C."/>
            <person name="Pontarotti P."/>
            <person name="Henrissat B."/>
            <person name="Record E."/>
        </authorList>
    </citation>
    <scope>NUCLEOTIDE SEQUENCE [LARGE SCALE GENOMIC DNA]</scope>
    <source>
        <strain evidence="2">BRFM137</strain>
    </source>
</reference>
<dbReference type="PANTHER" id="PTHR38643">
    <property type="entry name" value="PURINE NUCLEOSIDE PERMEASE C285.05-RELATED"/>
    <property type="match status" value="1"/>
</dbReference>
<dbReference type="Proteomes" id="UP000029665">
    <property type="component" value="Unassembled WGS sequence"/>
</dbReference>
<dbReference type="AlphaFoldDB" id="A0A060SCT3"/>
<dbReference type="Pfam" id="PF06516">
    <property type="entry name" value="NUP"/>
    <property type="match status" value="1"/>
</dbReference>
<evidence type="ECO:0000256" key="1">
    <source>
        <dbReference type="PIRNR" id="PIRNR013171"/>
    </source>
</evidence>
<dbReference type="PANTHER" id="PTHR38643:SF1">
    <property type="entry name" value="PURINE NUCLEOSIDE PERMEASE C285.05-RELATED"/>
    <property type="match status" value="1"/>
</dbReference>
<keyword evidence="1" id="KW-0813">Transport</keyword>
<gene>
    <name evidence="2" type="ORF">BN946_scf184943.g71</name>
</gene>
<organism evidence="2 3">
    <name type="scientific">Pycnoporus cinnabarinus</name>
    <name type="common">Cinnabar-red polypore</name>
    <name type="synonym">Trametes cinnabarina</name>
    <dbReference type="NCBI Taxonomy" id="5643"/>
    <lineage>
        <taxon>Eukaryota</taxon>
        <taxon>Fungi</taxon>
        <taxon>Dikarya</taxon>
        <taxon>Basidiomycota</taxon>
        <taxon>Agaricomycotina</taxon>
        <taxon>Agaricomycetes</taxon>
        <taxon>Polyporales</taxon>
        <taxon>Polyporaceae</taxon>
        <taxon>Trametes</taxon>
    </lineage>
</organism>
<dbReference type="OMA" id="WAHYLVE"/>
<dbReference type="GO" id="GO:0055085">
    <property type="term" value="P:transmembrane transport"/>
    <property type="evidence" value="ECO:0007669"/>
    <property type="project" value="InterPro"/>
</dbReference>
<dbReference type="HOGENOM" id="CLU_031475_0_1_1"/>
<accession>A0A060SCT3</accession>
<name>A0A060SCT3_PYCCI</name>
<dbReference type="GO" id="GO:0003824">
    <property type="term" value="F:catalytic activity"/>
    <property type="evidence" value="ECO:0007669"/>
    <property type="project" value="InterPro"/>
</dbReference>
<comment type="function">
    <text evidence="1">Nucleoside permease that transports adenosine and guanosine.</text>
</comment>
<dbReference type="OrthoDB" id="2331083at2759"/>
<dbReference type="EMBL" id="CCBP010000109">
    <property type="protein sequence ID" value="CDO72036.1"/>
    <property type="molecule type" value="Genomic_DNA"/>
</dbReference>
<evidence type="ECO:0008006" key="4">
    <source>
        <dbReference type="Google" id="ProtNLM"/>
    </source>
</evidence>
<dbReference type="InterPro" id="IPR035994">
    <property type="entry name" value="Nucleoside_phosphorylase_sf"/>
</dbReference>
<dbReference type="Gene3D" id="3.40.50.1580">
    <property type="entry name" value="Nucleoside phosphorylase domain"/>
    <property type="match status" value="1"/>
</dbReference>
<dbReference type="PIRSF" id="PIRSF013171">
    <property type="entry name" value="Pur_nuclsid_perm"/>
    <property type="match status" value="1"/>
</dbReference>
<comment type="similarity">
    <text evidence="1">Belongs to the NUP family.</text>
</comment>
<proteinExistence type="inferred from homology"/>
<dbReference type="InterPro" id="IPR009486">
    <property type="entry name" value="Pur_nuclsid_perm"/>
</dbReference>
<keyword evidence="3" id="KW-1185">Reference proteome</keyword>
<evidence type="ECO:0000313" key="2">
    <source>
        <dbReference type="EMBL" id="CDO72036.1"/>
    </source>
</evidence>
<dbReference type="STRING" id="5643.A0A060SCT3"/>
<comment type="caution">
    <text evidence="2">The sequence shown here is derived from an EMBL/GenBank/DDBJ whole genome shotgun (WGS) entry which is preliminary data.</text>
</comment>
<protein>
    <recommendedName>
        <fullName evidence="4">Purine nucleoside permease</fullName>
    </recommendedName>
</protein>
<dbReference type="GO" id="GO:0005783">
    <property type="term" value="C:endoplasmic reticulum"/>
    <property type="evidence" value="ECO:0007669"/>
    <property type="project" value="TreeGrafter"/>
</dbReference>
<sequence>MIPFKLLSYANLAFTYLNASWFSVYGTDYSVVAPKVFIIGMVNKRHFSRVGLADRFVVYQFGEEGRAWNDIPEFDLLGRNITVPGFSPLYPQAHCTMDGDVCQMVTGAGEINAASTITALVHSPLFNLSRTYFLIAGIAGISPKLGTLGSVTFARFSVQVALQHEFDAREMPPGFSTGYLPQGSFTPDEYPRRLYGTEVFEVNDDLRHVAIAMAQKGRLSDDERSREYRARYRSSPEFAAATGPPSVVACDTATADTFWSGRLLAEAFEDTTRLFTNGTAKYCTTQQEDSGTLAALLRGALVGLIDFSRIIIMRTASNFDRPYLGQSAAANLFLMSGYELAIMNIPLAGVPVVQGIISQWVGKFEQGIKPSNYVGDIFGSLGGTPDFGAGRLLAL</sequence>
<evidence type="ECO:0000313" key="3">
    <source>
        <dbReference type="Proteomes" id="UP000029665"/>
    </source>
</evidence>